<feature type="compositionally biased region" description="Basic and acidic residues" evidence="1">
    <location>
        <begin position="18"/>
        <end position="28"/>
    </location>
</feature>
<sequence length="356" mass="37667">MTSLPADWVNARPGIKHWSPEARGDDPAQRVVHAPTGAGPGDGRTFLFLFGYRTASAGDREMLAAELAHIGDDVAVLTQAGYTVVVDRQATRRDLLEAVTGEGTAGVYWSSHGGEDGHLQCCDGDEVRPFDLDPATASPALRLVVLGACYVGAHAAAWRAALGDRPLVTGWGRPVTLDRAVDFLDAEDGLDHLIERWLLTDAPIPPAPAPGSVPPRVKGRTKGLHDRVRTLAHILGAQYEKGDGQYEVTVPLPGGRTHRVRVFAVDSADPYAEGVELCGLEARVGPMSALLTPERLLAGSAAYGRVALVAGDNGATEIVTQSFTPLDGASARNLAAHCYQVAHQADALELDIFGID</sequence>
<dbReference type="InterPro" id="IPR029030">
    <property type="entry name" value="Caspase-like_dom_sf"/>
</dbReference>
<evidence type="ECO:0000313" key="2">
    <source>
        <dbReference type="EMBL" id="MCO8275451.1"/>
    </source>
</evidence>
<reference evidence="2 3" key="1">
    <citation type="submission" date="2022-06" db="EMBL/GenBank/DDBJ databases">
        <title>New Species of the Genus Actinoplanes, ActinopZanes ferrugineus.</title>
        <authorList>
            <person name="Ding P."/>
        </authorList>
    </citation>
    <scope>NUCLEOTIDE SEQUENCE [LARGE SCALE GENOMIC DNA]</scope>
    <source>
        <strain evidence="2 3">TRM88003</strain>
    </source>
</reference>
<evidence type="ECO:0000256" key="1">
    <source>
        <dbReference type="SAM" id="MobiDB-lite"/>
    </source>
</evidence>
<comment type="caution">
    <text evidence="2">The sequence shown here is derived from an EMBL/GenBank/DDBJ whole genome shotgun (WGS) entry which is preliminary data.</text>
</comment>
<dbReference type="SUPFAM" id="SSF52129">
    <property type="entry name" value="Caspase-like"/>
    <property type="match status" value="1"/>
</dbReference>
<feature type="region of interest" description="Disordered" evidence="1">
    <location>
        <begin position="15"/>
        <end position="36"/>
    </location>
</feature>
<protein>
    <recommendedName>
        <fullName evidence="4">CHAT domain-containing protein</fullName>
    </recommendedName>
</protein>
<keyword evidence="3" id="KW-1185">Reference proteome</keyword>
<dbReference type="EMBL" id="JAMYJR010000038">
    <property type="protein sequence ID" value="MCO8275451.1"/>
    <property type="molecule type" value="Genomic_DNA"/>
</dbReference>
<organism evidence="2 3">
    <name type="scientific">Paractinoplanes aksuensis</name>
    <dbReference type="NCBI Taxonomy" id="2939490"/>
    <lineage>
        <taxon>Bacteria</taxon>
        <taxon>Bacillati</taxon>
        <taxon>Actinomycetota</taxon>
        <taxon>Actinomycetes</taxon>
        <taxon>Micromonosporales</taxon>
        <taxon>Micromonosporaceae</taxon>
        <taxon>Paractinoplanes</taxon>
    </lineage>
</organism>
<gene>
    <name evidence="2" type="ORF">M1L60_33200</name>
</gene>
<dbReference type="RefSeq" id="WP_253241515.1">
    <property type="nucleotide sequence ID" value="NZ_JAMYJR010000038.1"/>
</dbReference>
<dbReference type="Proteomes" id="UP001523369">
    <property type="component" value="Unassembled WGS sequence"/>
</dbReference>
<evidence type="ECO:0008006" key="4">
    <source>
        <dbReference type="Google" id="ProtNLM"/>
    </source>
</evidence>
<name>A0ABT1DZJ6_9ACTN</name>
<proteinExistence type="predicted"/>
<evidence type="ECO:0000313" key="3">
    <source>
        <dbReference type="Proteomes" id="UP001523369"/>
    </source>
</evidence>
<accession>A0ABT1DZJ6</accession>